<proteinExistence type="predicted"/>
<evidence type="ECO:0000313" key="2">
    <source>
        <dbReference type="Proteomes" id="UP001159427"/>
    </source>
</evidence>
<organism evidence="1 2">
    <name type="scientific">Porites evermanni</name>
    <dbReference type="NCBI Taxonomy" id="104178"/>
    <lineage>
        <taxon>Eukaryota</taxon>
        <taxon>Metazoa</taxon>
        <taxon>Cnidaria</taxon>
        <taxon>Anthozoa</taxon>
        <taxon>Hexacorallia</taxon>
        <taxon>Scleractinia</taxon>
        <taxon>Fungiina</taxon>
        <taxon>Poritidae</taxon>
        <taxon>Porites</taxon>
    </lineage>
</organism>
<evidence type="ECO:0000313" key="1">
    <source>
        <dbReference type="EMBL" id="CAH3152738.1"/>
    </source>
</evidence>
<protein>
    <submittedName>
        <fullName evidence="1">Uncharacterized protein</fullName>
    </submittedName>
</protein>
<accession>A0ABN8PZP0</accession>
<gene>
    <name evidence="1" type="ORF">PEVE_00000852</name>
</gene>
<reference evidence="1 2" key="1">
    <citation type="submission" date="2022-05" db="EMBL/GenBank/DDBJ databases">
        <authorList>
            <consortium name="Genoscope - CEA"/>
            <person name="William W."/>
        </authorList>
    </citation>
    <scope>NUCLEOTIDE SEQUENCE [LARGE SCALE GENOMIC DNA]</scope>
</reference>
<dbReference type="Proteomes" id="UP001159427">
    <property type="component" value="Unassembled WGS sequence"/>
</dbReference>
<name>A0ABN8PZP0_9CNID</name>
<dbReference type="EMBL" id="CALNXI010001040">
    <property type="protein sequence ID" value="CAH3152738.1"/>
    <property type="molecule type" value="Genomic_DNA"/>
</dbReference>
<keyword evidence="2" id="KW-1185">Reference proteome</keyword>
<feature type="non-terminal residue" evidence="1">
    <location>
        <position position="112"/>
    </location>
</feature>
<sequence>MCKKMTARWEQRDHWLPPDKKEGWGFGLKQEFWDGKRFSELSYFWNPDQEWVLPVRCPQMGCKSIISAHEILESPRVAGSPDECVIECRGCYHTFNYTIRKTCGDPRNIAYD</sequence>
<comment type="caution">
    <text evidence="1">The sequence shown here is derived from an EMBL/GenBank/DDBJ whole genome shotgun (WGS) entry which is preliminary data.</text>
</comment>